<sequence length="294" mass="28773">MSEQDGLTPSPRRPRPVYGLPASPPGPGEAPPDSQAPSSDAGWAQHPPAGSMPPAGSGPAAAPASSGAWGQPSAQPAGHAGHTPGPAGDPAGPYGQGPSAPSWQAGSAQSGPQGPASVDPGRRRGRGTIPLVLGLVMLLVLAPAALVIGLVLSVNHLVGDAVAGPTVMPGSTATVEVPSNSMVIVYVPEADAATAECTAEGEGGTVTVVPQSSTVQFGDGSTYHQVLGAVAQGDTRMTITCTGTTADAAYLGPYSIFGMAGPMLAGIGGGVLLGLVGLVLLIVGIVTKVRGRRA</sequence>
<dbReference type="OrthoDB" id="4794493at2"/>
<feature type="region of interest" description="Disordered" evidence="1">
    <location>
        <begin position="1"/>
        <end position="123"/>
    </location>
</feature>
<keyword evidence="2" id="KW-0472">Membrane</keyword>
<proteinExistence type="predicted"/>
<evidence type="ECO:0000313" key="3">
    <source>
        <dbReference type="EMBL" id="EWS81459.1"/>
    </source>
</evidence>
<reference evidence="3 4" key="1">
    <citation type="submission" date="2014-02" db="EMBL/GenBank/DDBJ databases">
        <title>Genome sequence of Brachybacterium phenoliresistens strain W13A50.</title>
        <authorList>
            <person name="Wang X."/>
        </authorList>
    </citation>
    <scope>NUCLEOTIDE SEQUENCE [LARGE SCALE GENOMIC DNA]</scope>
    <source>
        <strain evidence="3 4">W13A50</strain>
    </source>
</reference>
<dbReference type="eggNOG" id="COG1716">
    <property type="taxonomic scope" value="Bacteria"/>
</dbReference>
<feature type="transmembrane region" description="Helical" evidence="2">
    <location>
        <begin position="131"/>
        <end position="152"/>
    </location>
</feature>
<dbReference type="Proteomes" id="UP000023067">
    <property type="component" value="Unassembled WGS sequence"/>
</dbReference>
<dbReference type="AlphaFoldDB" id="Z9JTD0"/>
<dbReference type="RefSeq" id="WP_038372029.1">
    <property type="nucleotide sequence ID" value="NZ_KK069992.1"/>
</dbReference>
<protein>
    <submittedName>
        <fullName evidence="3">Uncharacterized protein</fullName>
    </submittedName>
</protein>
<dbReference type="HOGENOM" id="CLU_982351_0_0_11"/>
<keyword evidence="2" id="KW-0812">Transmembrane</keyword>
<evidence type="ECO:0000256" key="2">
    <source>
        <dbReference type="SAM" id="Phobius"/>
    </source>
</evidence>
<evidence type="ECO:0000313" key="4">
    <source>
        <dbReference type="Proteomes" id="UP000023067"/>
    </source>
</evidence>
<feature type="compositionally biased region" description="Polar residues" evidence="1">
    <location>
        <begin position="99"/>
        <end position="112"/>
    </location>
</feature>
<dbReference type="EMBL" id="JDYK01000007">
    <property type="protein sequence ID" value="EWS81459.1"/>
    <property type="molecule type" value="Genomic_DNA"/>
</dbReference>
<feature type="compositionally biased region" description="Low complexity" evidence="1">
    <location>
        <begin position="47"/>
        <end position="98"/>
    </location>
</feature>
<organism evidence="3 4">
    <name type="scientific">Brachybacterium phenoliresistens</name>
    <dbReference type="NCBI Taxonomy" id="396014"/>
    <lineage>
        <taxon>Bacteria</taxon>
        <taxon>Bacillati</taxon>
        <taxon>Actinomycetota</taxon>
        <taxon>Actinomycetes</taxon>
        <taxon>Micrococcales</taxon>
        <taxon>Dermabacteraceae</taxon>
        <taxon>Brachybacterium</taxon>
    </lineage>
</organism>
<feature type="transmembrane region" description="Helical" evidence="2">
    <location>
        <begin position="263"/>
        <end position="286"/>
    </location>
</feature>
<accession>Z9JTD0</accession>
<dbReference type="PATRIC" id="fig|396014.3.peg.1699"/>
<dbReference type="STRING" id="396014.BF93_16775"/>
<keyword evidence="4" id="KW-1185">Reference proteome</keyword>
<comment type="caution">
    <text evidence="3">The sequence shown here is derived from an EMBL/GenBank/DDBJ whole genome shotgun (WGS) entry which is preliminary data.</text>
</comment>
<name>Z9JTD0_9MICO</name>
<evidence type="ECO:0000256" key="1">
    <source>
        <dbReference type="SAM" id="MobiDB-lite"/>
    </source>
</evidence>
<gene>
    <name evidence="3" type="ORF">BF93_16775</name>
</gene>
<keyword evidence="2" id="KW-1133">Transmembrane helix</keyword>